<sequence length="130" mass="15040">MARYRRRLENTAQIMERLQAIVSRDNPKMDQVVDCYTRLRKLADEQREEIVPLPSMQTQNDVIYRTIDLEARKAEDIMTTGGANLEALIAEEDGLQRQRELAVESSRKRTQEVADAYGIAPPDFSDRTRK</sequence>
<accession>A0A6J4UGZ5</accession>
<proteinExistence type="predicted"/>
<protein>
    <submittedName>
        <fullName evidence="2">Uncharacterized protein</fullName>
    </submittedName>
</protein>
<gene>
    <name evidence="2" type="ORF">AVDCRST_MAG43-806</name>
</gene>
<feature type="region of interest" description="Disordered" evidence="1">
    <location>
        <begin position="103"/>
        <end position="130"/>
    </location>
</feature>
<name>A0A6J4UGZ5_9BACT</name>
<reference evidence="2" key="1">
    <citation type="submission" date="2020-02" db="EMBL/GenBank/DDBJ databases">
        <authorList>
            <person name="Meier V. D."/>
        </authorList>
    </citation>
    <scope>NUCLEOTIDE SEQUENCE</scope>
    <source>
        <strain evidence="2">AVDCRST_MAG43</strain>
    </source>
</reference>
<dbReference type="AlphaFoldDB" id="A0A6J4UGZ5"/>
<evidence type="ECO:0000313" key="2">
    <source>
        <dbReference type="EMBL" id="CAA9547713.1"/>
    </source>
</evidence>
<evidence type="ECO:0000256" key="1">
    <source>
        <dbReference type="SAM" id="MobiDB-lite"/>
    </source>
</evidence>
<feature type="compositionally biased region" description="Basic and acidic residues" evidence="1">
    <location>
        <begin position="103"/>
        <end position="112"/>
    </location>
</feature>
<organism evidence="2">
    <name type="scientific">uncultured Thermomicrobiales bacterium</name>
    <dbReference type="NCBI Taxonomy" id="1645740"/>
    <lineage>
        <taxon>Bacteria</taxon>
        <taxon>Pseudomonadati</taxon>
        <taxon>Thermomicrobiota</taxon>
        <taxon>Thermomicrobia</taxon>
        <taxon>Thermomicrobiales</taxon>
        <taxon>environmental samples</taxon>
    </lineage>
</organism>
<dbReference type="EMBL" id="CADCWI010000040">
    <property type="protein sequence ID" value="CAA9547713.1"/>
    <property type="molecule type" value="Genomic_DNA"/>
</dbReference>